<protein>
    <submittedName>
        <fullName evidence="1">Uncharacterized protein</fullName>
    </submittedName>
</protein>
<accession>A0A2T4PYT9</accession>
<dbReference type="EMBL" id="PZEV01000033">
    <property type="protein sequence ID" value="PTI50270.1"/>
    <property type="molecule type" value="Genomic_DNA"/>
</dbReference>
<name>A0A2T4PYT9_STAWA</name>
<gene>
    <name evidence="1" type="ORF">BU085_09465</name>
</gene>
<dbReference type="AlphaFoldDB" id="A0A2T4PYT9"/>
<organism evidence="1 2">
    <name type="scientific">Staphylococcus warneri</name>
    <dbReference type="NCBI Taxonomy" id="1292"/>
    <lineage>
        <taxon>Bacteria</taxon>
        <taxon>Bacillati</taxon>
        <taxon>Bacillota</taxon>
        <taxon>Bacilli</taxon>
        <taxon>Bacillales</taxon>
        <taxon>Staphylococcaceae</taxon>
        <taxon>Staphylococcus</taxon>
    </lineage>
</organism>
<evidence type="ECO:0000313" key="1">
    <source>
        <dbReference type="EMBL" id="PTI50270.1"/>
    </source>
</evidence>
<evidence type="ECO:0000313" key="2">
    <source>
        <dbReference type="Proteomes" id="UP000240717"/>
    </source>
</evidence>
<sequence length="67" mass="7851">MEQIKFKTFTESSLEKLESTLNEFLKSEEGANYRLLNVTIKQTEEQKFPNIEEDFTAFVTLVKNESN</sequence>
<dbReference type="RefSeq" id="WP_002451279.1">
    <property type="nucleotide sequence ID" value="NZ_CP054017.1"/>
</dbReference>
<dbReference type="STRING" id="1194526.A284_07050"/>
<comment type="caution">
    <text evidence="1">The sequence shown here is derived from an EMBL/GenBank/DDBJ whole genome shotgun (WGS) entry which is preliminary data.</text>
</comment>
<reference evidence="1 2" key="1">
    <citation type="journal article" date="2016" name="Front. Microbiol.">
        <title>Comprehensive Phylogenetic Analysis of Bovine Non-aureus Staphylococci Species Based on Whole-Genome Sequencing.</title>
        <authorList>
            <person name="Naushad S."/>
            <person name="Barkema H.W."/>
            <person name="Luby C."/>
            <person name="Condas L.A."/>
            <person name="Nobrega D.B."/>
            <person name="Carson D.A."/>
            <person name="De Buck J."/>
        </authorList>
    </citation>
    <scope>NUCLEOTIDE SEQUENCE [LARGE SCALE GENOMIC DNA]</scope>
    <source>
        <strain evidence="1 2">SNUC 2993</strain>
    </source>
</reference>
<dbReference type="Proteomes" id="UP000240717">
    <property type="component" value="Unassembled WGS sequence"/>
</dbReference>
<proteinExistence type="predicted"/>